<dbReference type="Proteomes" id="UP000515208">
    <property type="component" value="Unplaced"/>
</dbReference>
<keyword evidence="2" id="KW-1185">Reference proteome</keyword>
<feature type="compositionally biased region" description="Low complexity" evidence="1">
    <location>
        <begin position="37"/>
        <end position="48"/>
    </location>
</feature>
<gene>
    <name evidence="3" type="primary">LOC105000281</name>
</gene>
<organism evidence="2 3">
    <name type="scientific">Bison bison bison</name>
    <name type="common">North American plains bison</name>
    <dbReference type="NCBI Taxonomy" id="43346"/>
    <lineage>
        <taxon>Eukaryota</taxon>
        <taxon>Metazoa</taxon>
        <taxon>Chordata</taxon>
        <taxon>Craniata</taxon>
        <taxon>Vertebrata</taxon>
        <taxon>Euteleostomi</taxon>
        <taxon>Mammalia</taxon>
        <taxon>Eutheria</taxon>
        <taxon>Laurasiatheria</taxon>
        <taxon>Artiodactyla</taxon>
        <taxon>Ruminantia</taxon>
        <taxon>Pecora</taxon>
        <taxon>Bovidae</taxon>
        <taxon>Bovinae</taxon>
        <taxon>Bison</taxon>
    </lineage>
</organism>
<reference evidence="3" key="1">
    <citation type="submission" date="2025-08" db="UniProtKB">
        <authorList>
            <consortium name="RefSeq"/>
        </authorList>
    </citation>
    <scope>IDENTIFICATION</scope>
    <source>
        <tissue evidence="3">Blood</tissue>
    </source>
</reference>
<feature type="region of interest" description="Disordered" evidence="1">
    <location>
        <begin position="1"/>
        <end position="101"/>
    </location>
</feature>
<feature type="compositionally biased region" description="Basic and acidic residues" evidence="1">
    <location>
        <begin position="1"/>
        <end position="27"/>
    </location>
</feature>
<evidence type="ECO:0000313" key="2">
    <source>
        <dbReference type="Proteomes" id="UP000515208"/>
    </source>
</evidence>
<dbReference type="GeneID" id="105000281"/>
<evidence type="ECO:0000313" key="3">
    <source>
        <dbReference type="RefSeq" id="XP_010854361.1"/>
    </source>
</evidence>
<dbReference type="AlphaFoldDB" id="A0A6P3IJ14"/>
<accession>A0A6P3IJ14</accession>
<evidence type="ECO:0000256" key="1">
    <source>
        <dbReference type="SAM" id="MobiDB-lite"/>
    </source>
</evidence>
<protein>
    <submittedName>
        <fullName evidence="3">Uncharacterized protein LOC105000281</fullName>
    </submittedName>
</protein>
<proteinExistence type="predicted"/>
<dbReference type="RefSeq" id="XP_010854361.1">
    <property type="nucleotide sequence ID" value="XM_010856059.1"/>
</dbReference>
<dbReference type="KEGG" id="bbis:105000281"/>
<sequence length="216" mass="23413">MGRRYPERQRLQNREDPHARRLARPEQTDGSVSPQNGTGVTSLTTLLGEENKLQQSLQRPRSGHRDMSTRPRGGSGPSALTRLHQPRECVRDGQPTPSACVPNCEHRRQSFRVTSRLLSPHGAPAARRSHRSQRKTAVCPQVAGTHGVRGVAHGGLLAGAPQGTAPDRGAMCLPFPQRLEWPPVWTALFSAAVHRARQGGGVAVCLPLPPTVRAEG</sequence>
<name>A0A6P3IJ14_BISBB</name>